<feature type="region of interest" description="Disordered" evidence="1">
    <location>
        <begin position="97"/>
        <end position="117"/>
    </location>
</feature>
<dbReference type="SUPFAM" id="SSF81383">
    <property type="entry name" value="F-box domain"/>
    <property type="match status" value="1"/>
</dbReference>
<dbReference type="InterPro" id="IPR036047">
    <property type="entry name" value="F-box-like_dom_sf"/>
</dbReference>
<evidence type="ECO:0000313" key="3">
    <source>
        <dbReference type="EMBL" id="EED87345.1"/>
    </source>
</evidence>
<reference evidence="3 4" key="1">
    <citation type="journal article" date="2004" name="Science">
        <title>The genome of the diatom Thalassiosira pseudonana: ecology, evolution, and metabolism.</title>
        <authorList>
            <person name="Armbrust E.V."/>
            <person name="Berges J.A."/>
            <person name="Bowler C."/>
            <person name="Green B.R."/>
            <person name="Martinez D."/>
            <person name="Putnam N.H."/>
            <person name="Zhou S."/>
            <person name="Allen A.E."/>
            <person name="Apt K.E."/>
            <person name="Bechner M."/>
            <person name="Brzezinski M.A."/>
            <person name="Chaal B.K."/>
            <person name="Chiovitti A."/>
            <person name="Davis A.K."/>
            <person name="Demarest M.S."/>
            <person name="Detter J.C."/>
            <person name="Glavina T."/>
            <person name="Goodstein D."/>
            <person name="Hadi M.Z."/>
            <person name="Hellsten U."/>
            <person name="Hildebrand M."/>
            <person name="Jenkins B.D."/>
            <person name="Jurka J."/>
            <person name="Kapitonov V.V."/>
            <person name="Kroger N."/>
            <person name="Lau W.W."/>
            <person name="Lane T.W."/>
            <person name="Larimer F.W."/>
            <person name="Lippmeier J.C."/>
            <person name="Lucas S."/>
            <person name="Medina M."/>
            <person name="Montsant A."/>
            <person name="Obornik M."/>
            <person name="Parker M.S."/>
            <person name="Palenik B."/>
            <person name="Pazour G.J."/>
            <person name="Richardson P.M."/>
            <person name="Rynearson T.A."/>
            <person name="Saito M.A."/>
            <person name="Schwartz D.C."/>
            <person name="Thamatrakoln K."/>
            <person name="Valentin K."/>
            <person name="Vardi A."/>
            <person name="Wilkerson F.P."/>
            <person name="Rokhsar D.S."/>
        </authorList>
    </citation>
    <scope>NUCLEOTIDE SEQUENCE [LARGE SCALE GENOMIC DNA]</scope>
    <source>
        <strain evidence="3 4">CCMP1335</strain>
    </source>
</reference>
<dbReference type="Pfam" id="PF12937">
    <property type="entry name" value="F-box-like"/>
    <property type="match status" value="1"/>
</dbReference>
<evidence type="ECO:0000256" key="1">
    <source>
        <dbReference type="SAM" id="MobiDB-lite"/>
    </source>
</evidence>
<organism evidence="3 4">
    <name type="scientific">Thalassiosira pseudonana</name>
    <name type="common">Marine diatom</name>
    <name type="synonym">Cyclotella nana</name>
    <dbReference type="NCBI Taxonomy" id="35128"/>
    <lineage>
        <taxon>Eukaryota</taxon>
        <taxon>Sar</taxon>
        <taxon>Stramenopiles</taxon>
        <taxon>Ochrophyta</taxon>
        <taxon>Bacillariophyta</taxon>
        <taxon>Coscinodiscophyceae</taxon>
        <taxon>Thalassiosirophycidae</taxon>
        <taxon>Thalassiosirales</taxon>
        <taxon>Thalassiosiraceae</taxon>
        <taxon>Thalassiosira</taxon>
    </lineage>
</organism>
<gene>
    <name evidence="3" type="ORF">THAPSDRAFT_264937</name>
</gene>
<feature type="non-terminal residue" evidence="3">
    <location>
        <position position="219"/>
    </location>
</feature>
<protein>
    <recommendedName>
        <fullName evidence="2">F-box domain-containing protein</fullName>
    </recommendedName>
</protein>
<dbReference type="eggNOG" id="ENOG502QZIP">
    <property type="taxonomic scope" value="Eukaryota"/>
</dbReference>
<dbReference type="Gene3D" id="1.20.1280.50">
    <property type="match status" value="1"/>
</dbReference>
<dbReference type="KEGG" id="tps:THAPSDRAFT_264937"/>
<dbReference type="GeneID" id="7448928"/>
<feature type="region of interest" description="Disordered" evidence="1">
    <location>
        <begin position="1"/>
        <end position="62"/>
    </location>
</feature>
<dbReference type="AlphaFoldDB" id="B8CGK9"/>
<dbReference type="Proteomes" id="UP000001449">
    <property type="component" value="Chromosome 24"/>
</dbReference>
<dbReference type="PROSITE" id="PS50181">
    <property type="entry name" value="FBOX"/>
    <property type="match status" value="1"/>
</dbReference>
<dbReference type="EMBL" id="CM000655">
    <property type="protein sequence ID" value="EED87345.1"/>
    <property type="molecule type" value="Genomic_DNA"/>
</dbReference>
<accession>B8CGK9</accession>
<dbReference type="PaxDb" id="35128-Thaps264937"/>
<feature type="domain" description="F-box" evidence="2">
    <location>
        <begin position="160"/>
        <end position="206"/>
    </location>
</feature>
<reference evidence="3 4" key="2">
    <citation type="journal article" date="2008" name="Nature">
        <title>The Phaeodactylum genome reveals the evolutionary history of diatom genomes.</title>
        <authorList>
            <person name="Bowler C."/>
            <person name="Allen A.E."/>
            <person name="Badger J.H."/>
            <person name="Grimwood J."/>
            <person name="Jabbari K."/>
            <person name="Kuo A."/>
            <person name="Maheswari U."/>
            <person name="Martens C."/>
            <person name="Maumus F."/>
            <person name="Otillar R.P."/>
            <person name="Rayko E."/>
            <person name="Salamov A."/>
            <person name="Vandepoele K."/>
            <person name="Beszteri B."/>
            <person name="Gruber A."/>
            <person name="Heijde M."/>
            <person name="Katinka M."/>
            <person name="Mock T."/>
            <person name="Valentin K."/>
            <person name="Verret F."/>
            <person name="Berges J.A."/>
            <person name="Brownlee C."/>
            <person name="Cadoret J.P."/>
            <person name="Chiovitti A."/>
            <person name="Choi C.J."/>
            <person name="Coesel S."/>
            <person name="De Martino A."/>
            <person name="Detter J.C."/>
            <person name="Durkin C."/>
            <person name="Falciatore A."/>
            <person name="Fournet J."/>
            <person name="Haruta M."/>
            <person name="Huysman M.J."/>
            <person name="Jenkins B.D."/>
            <person name="Jiroutova K."/>
            <person name="Jorgensen R.E."/>
            <person name="Joubert Y."/>
            <person name="Kaplan A."/>
            <person name="Kroger N."/>
            <person name="Kroth P.G."/>
            <person name="La Roche J."/>
            <person name="Lindquist E."/>
            <person name="Lommer M."/>
            <person name="Martin-Jezequel V."/>
            <person name="Lopez P.J."/>
            <person name="Lucas S."/>
            <person name="Mangogna M."/>
            <person name="McGinnis K."/>
            <person name="Medlin L.K."/>
            <person name="Montsant A."/>
            <person name="Oudot-Le Secq M.P."/>
            <person name="Napoli C."/>
            <person name="Obornik M."/>
            <person name="Parker M.S."/>
            <person name="Petit J.L."/>
            <person name="Porcel B.M."/>
            <person name="Poulsen N."/>
            <person name="Robison M."/>
            <person name="Rychlewski L."/>
            <person name="Rynearson T.A."/>
            <person name="Schmutz J."/>
            <person name="Shapiro H."/>
            <person name="Siaut M."/>
            <person name="Stanley M."/>
            <person name="Sussman M.R."/>
            <person name="Taylor A.R."/>
            <person name="Vardi A."/>
            <person name="von Dassow P."/>
            <person name="Vyverman W."/>
            <person name="Willis A."/>
            <person name="Wyrwicz L.S."/>
            <person name="Rokhsar D.S."/>
            <person name="Weissenbach J."/>
            <person name="Armbrust E.V."/>
            <person name="Green B.R."/>
            <person name="Van de Peer Y."/>
            <person name="Grigoriev I.V."/>
        </authorList>
    </citation>
    <scope>NUCLEOTIDE SEQUENCE [LARGE SCALE GENOMIC DNA]</scope>
    <source>
        <strain evidence="3 4">CCMP1335</strain>
    </source>
</reference>
<proteinExistence type="predicted"/>
<sequence>MEASTETTRRRDNPIQITSQRRPFEAIESSNSSGSLSVFRRMLSSPTKKRRSGEGSGDAVATAGGVGSFVRVSGMFRASSSASEDIEAVTSSSSNEFDYSFETEESMDTSDDGNNMTKHPFSVLSPNCGKTSANSAASVKPHFITAAYNAMDVDGQDVLEWMKVDAPPDVLPKILSFCGARQMDALSKVNKAWNAIVKNDSVWRVLCEDTQKVCTLEVE</sequence>
<dbReference type="InterPro" id="IPR001810">
    <property type="entry name" value="F-box_dom"/>
</dbReference>
<keyword evidence="4" id="KW-1185">Reference proteome</keyword>
<evidence type="ECO:0000259" key="2">
    <source>
        <dbReference type="PROSITE" id="PS50181"/>
    </source>
</evidence>
<dbReference type="RefSeq" id="XP_002295279.1">
    <property type="nucleotide sequence ID" value="XM_002295243.1"/>
</dbReference>
<dbReference type="HOGENOM" id="CLU_1263829_0_0_1"/>
<feature type="compositionally biased region" description="Acidic residues" evidence="1">
    <location>
        <begin position="99"/>
        <end position="111"/>
    </location>
</feature>
<dbReference type="InParanoid" id="B8CGK9"/>
<evidence type="ECO:0000313" key="4">
    <source>
        <dbReference type="Proteomes" id="UP000001449"/>
    </source>
</evidence>
<name>B8CGK9_THAPS</name>